<feature type="domain" description="Transthyretin/hydroxyisourate hydrolase" evidence="9">
    <location>
        <begin position="5"/>
        <end position="106"/>
    </location>
</feature>
<dbReference type="PANTHER" id="PTHR10395">
    <property type="entry name" value="URICASE AND TRANSTHYRETIN-RELATED"/>
    <property type="match status" value="1"/>
</dbReference>
<keyword evidence="5 8" id="KW-0659">Purine metabolism</keyword>
<feature type="binding site" evidence="7">
    <location>
        <position position="43"/>
    </location>
    <ligand>
        <name>substrate</name>
    </ligand>
</feature>
<dbReference type="Proteomes" id="UP000656804">
    <property type="component" value="Unassembled WGS sequence"/>
</dbReference>
<dbReference type="PRINTS" id="PR00189">
    <property type="entry name" value="TRNSTHYRETIN"/>
</dbReference>
<evidence type="ECO:0000256" key="6">
    <source>
        <dbReference type="ARBA" id="ARBA00022801"/>
    </source>
</evidence>
<evidence type="ECO:0000256" key="8">
    <source>
        <dbReference type="RuleBase" id="RU361270"/>
    </source>
</evidence>
<evidence type="ECO:0000256" key="2">
    <source>
        <dbReference type="ARBA" id="ARBA00002704"/>
    </source>
</evidence>
<dbReference type="InterPro" id="IPR014306">
    <property type="entry name" value="Hydroxyisourate_hydrolase"/>
</dbReference>
<dbReference type="SUPFAM" id="SSF49472">
    <property type="entry name" value="Transthyretin (synonym: prealbumin)"/>
    <property type="match status" value="1"/>
</dbReference>
<dbReference type="CDD" id="cd05822">
    <property type="entry name" value="TLP_HIUase"/>
    <property type="match status" value="1"/>
</dbReference>
<dbReference type="GO" id="GO:0033971">
    <property type="term" value="F:hydroxyisourate hydrolase activity"/>
    <property type="evidence" value="ECO:0007669"/>
    <property type="project" value="UniProtKB-EC"/>
</dbReference>
<keyword evidence="6 8" id="KW-0378">Hydrolase</keyword>
<dbReference type="NCBIfam" id="TIGR02962">
    <property type="entry name" value="hdxy_isourate"/>
    <property type="match status" value="1"/>
</dbReference>
<comment type="caution">
    <text evidence="10">The sequence shown here is derived from an EMBL/GenBank/DDBJ whole genome shotgun (WGS) entry which is preliminary data.</text>
</comment>
<comment type="function">
    <text evidence="2">Catalyzes the hydrolysis of 5-hydroxyisourate (HIU) to 2-oxo-4-hydroxy-4-carboxy-5-ureidoimidazoline (OHCU).</text>
</comment>
<feature type="binding site" evidence="7">
    <location>
        <position position="8"/>
    </location>
    <ligand>
        <name>substrate</name>
    </ligand>
</feature>
<reference evidence="10" key="1">
    <citation type="submission" date="2020-11" db="EMBL/GenBank/DDBJ databases">
        <title>Nocardioides sp. CBS4Y-1, whole genome shotgun sequence.</title>
        <authorList>
            <person name="Tuo L."/>
        </authorList>
    </citation>
    <scope>NUCLEOTIDE SEQUENCE</scope>
    <source>
        <strain evidence="10">CBS4Y-1</strain>
    </source>
</reference>
<sequence length="107" mass="11316">MSSTLSTHVLDAERGRPAAGLVVRLSNAAGTTLAEVTTDDDGRARPKVSLDAAPYTLTFDTGAWFAASGRATFYPEVTVAFAVDPALSHHHVAVLLSPYSYTTYRGS</sequence>
<proteinExistence type="inferred from homology"/>
<evidence type="ECO:0000259" key="9">
    <source>
        <dbReference type="Pfam" id="PF00576"/>
    </source>
</evidence>
<dbReference type="PROSITE" id="PS00768">
    <property type="entry name" value="TRANSTHYRETIN_1"/>
    <property type="match status" value="1"/>
</dbReference>
<organism evidence="10 11">
    <name type="scientific">Nocardioides acrostichi</name>
    <dbReference type="NCBI Taxonomy" id="2784339"/>
    <lineage>
        <taxon>Bacteria</taxon>
        <taxon>Bacillati</taxon>
        <taxon>Actinomycetota</taxon>
        <taxon>Actinomycetes</taxon>
        <taxon>Propionibacteriales</taxon>
        <taxon>Nocardioidaceae</taxon>
        <taxon>Nocardioides</taxon>
    </lineage>
</organism>
<name>A0A930UX04_9ACTN</name>
<dbReference type="AlphaFoldDB" id="A0A930UX04"/>
<evidence type="ECO:0000313" key="10">
    <source>
        <dbReference type="EMBL" id="MBF4161232.1"/>
    </source>
</evidence>
<comment type="similarity">
    <text evidence="3 8">Belongs to the transthyretin family. 5-hydroxyisourate hydrolase subfamily.</text>
</comment>
<dbReference type="InterPro" id="IPR036817">
    <property type="entry name" value="Transthyretin/HIU_hydrolase_sf"/>
</dbReference>
<dbReference type="InterPro" id="IPR023418">
    <property type="entry name" value="Thyroxine_BS"/>
</dbReference>
<evidence type="ECO:0000256" key="5">
    <source>
        <dbReference type="ARBA" id="ARBA00022631"/>
    </source>
</evidence>
<dbReference type="PANTHER" id="PTHR10395:SF7">
    <property type="entry name" value="5-HYDROXYISOURATE HYDROLASE"/>
    <property type="match status" value="1"/>
</dbReference>
<dbReference type="InterPro" id="IPR023416">
    <property type="entry name" value="Transthyretin/HIU_hydrolase_d"/>
</dbReference>
<dbReference type="RefSeq" id="WP_194502476.1">
    <property type="nucleotide sequence ID" value="NZ_JADIVZ010000002.1"/>
</dbReference>
<keyword evidence="11" id="KW-1185">Reference proteome</keyword>
<dbReference type="EC" id="3.5.2.17" evidence="8"/>
<dbReference type="Pfam" id="PF00576">
    <property type="entry name" value="Transthyretin"/>
    <property type="match status" value="1"/>
</dbReference>
<evidence type="ECO:0000313" key="11">
    <source>
        <dbReference type="Proteomes" id="UP000656804"/>
    </source>
</evidence>
<feature type="binding site" evidence="7">
    <location>
        <position position="104"/>
    </location>
    <ligand>
        <name>substrate</name>
    </ligand>
</feature>
<dbReference type="Gene3D" id="2.60.40.180">
    <property type="entry name" value="Transthyretin/hydroxyisourate hydrolase domain"/>
    <property type="match status" value="1"/>
</dbReference>
<evidence type="ECO:0000256" key="3">
    <source>
        <dbReference type="ARBA" id="ARBA00009850"/>
    </source>
</evidence>
<comment type="catalytic activity">
    <reaction evidence="1 8">
        <text>5-hydroxyisourate + H2O = 5-hydroxy-2-oxo-4-ureido-2,5-dihydro-1H-imidazole-5-carboxylate + H(+)</text>
        <dbReference type="Rhea" id="RHEA:23736"/>
        <dbReference type="ChEBI" id="CHEBI:15377"/>
        <dbReference type="ChEBI" id="CHEBI:15378"/>
        <dbReference type="ChEBI" id="CHEBI:18072"/>
        <dbReference type="ChEBI" id="CHEBI:58639"/>
        <dbReference type="EC" id="3.5.2.17"/>
    </reaction>
</comment>
<dbReference type="InterPro" id="IPR000895">
    <property type="entry name" value="Transthyretin/HIU_hydrolase"/>
</dbReference>
<evidence type="ECO:0000256" key="4">
    <source>
        <dbReference type="ARBA" id="ARBA00011881"/>
    </source>
</evidence>
<dbReference type="GO" id="GO:0006144">
    <property type="term" value="P:purine nucleobase metabolic process"/>
    <property type="evidence" value="ECO:0007669"/>
    <property type="project" value="UniProtKB-KW"/>
</dbReference>
<accession>A0A930UX04</accession>
<evidence type="ECO:0000256" key="1">
    <source>
        <dbReference type="ARBA" id="ARBA00001043"/>
    </source>
</evidence>
<gene>
    <name evidence="10" type="primary">uraH</name>
    <name evidence="10" type="ORF">ISG29_05970</name>
</gene>
<dbReference type="EMBL" id="JADIVZ010000002">
    <property type="protein sequence ID" value="MBF4161232.1"/>
    <property type="molecule type" value="Genomic_DNA"/>
</dbReference>
<protein>
    <recommendedName>
        <fullName evidence="8">5-hydroxyisourate hydrolase</fullName>
        <shortName evidence="8">HIU hydrolase</shortName>
        <shortName evidence="8">HIUHase</shortName>
        <ecNumber evidence="8">3.5.2.17</ecNumber>
    </recommendedName>
</protein>
<evidence type="ECO:0000256" key="7">
    <source>
        <dbReference type="PIRSR" id="PIRSR600895-51"/>
    </source>
</evidence>
<comment type="subunit">
    <text evidence="4 8">Homotetramer.</text>
</comment>